<proteinExistence type="predicted"/>
<organism evidence="1 2">
    <name type="scientific">Rhodococcus sacchari</name>
    <dbReference type="NCBI Taxonomy" id="2962047"/>
    <lineage>
        <taxon>Bacteria</taxon>
        <taxon>Bacillati</taxon>
        <taxon>Actinomycetota</taxon>
        <taxon>Actinomycetes</taxon>
        <taxon>Mycobacteriales</taxon>
        <taxon>Nocardiaceae</taxon>
        <taxon>Rhodococcus</taxon>
    </lineage>
</organism>
<dbReference type="EMBL" id="CP107551">
    <property type="protein sequence ID" value="UYP19874.1"/>
    <property type="molecule type" value="Genomic_DNA"/>
</dbReference>
<name>A0ACD4DIJ1_9NOCA</name>
<evidence type="ECO:0000313" key="1">
    <source>
        <dbReference type="EMBL" id="UYP19874.1"/>
    </source>
</evidence>
<sequence length="160" mass="18347">MDLQAVGEITRLKYRYARTLDTKAWRELADTLTPDVNAVYGEYLSFESRDAFIGFLENTLGTRLITEHTCSHPEIDIAEDGRTATGVWLLSDTVIVPEDGMVLRGSAYYHDRYRLCEDGCWRISETSYQRNWETVTRMGEPTSVTLTTNRWGLLQQPRAS</sequence>
<reference evidence="1" key="1">
    <citation type="submission" date="2022-10" db="EMBL/GenBank/DDBJ databases">
        <title>Rhodococcus ferula Z13 complete genome.</title>
        <authorList>
            <person name="Long X."/>
            <person name="Zang M."/>
        </authorList>
    </citation>
    <scope>NUCLEOTIDE SEQUENCE</scope>
    <source>
        <strain evidence="1">Z13</strain>
    </source>
</reference>
<evidence type="ECO:0000313" key="2">
    <source>
        <dbReference type="Proteomes" id="UP001156484"/>
    </source>
</evidence>
<gene>
    <name evidence="1" type="ORF">OED52_04755</name>
</gene>
<protein>
    <submittedName>
        <fullName evidence="1">Nuclear transport factor 2 family protein</fullName>
    </submittedName>
</protein>
<accession>A0ACD4DIJ1</accession>
<keyword evidence="2" id="KW-1185">Reference proteome</keyword>
<dbReference type="Proteomes" id="UP001156484">
    <property type="component" value="Chromosome"/>
</dbReference>